<comment type="caution">
    <text evidence="1">The sequence shown here is derived from an EMBL/GenBank/DDBJ whole genome shotgun (WGS) entry which is preliminary data.</text>
</comment>
<dbReference type="Gene3D" id="3.90.1710.10">
    <property type="entry name" value="Enterococcus faecalis V583 domain"/>
    <property type="match status" value="1"/>
</dbReference>
<dbReference type="AlphaFoldDB" id="A0AAE3D2B3"/>
<dbReference type="RefSeq" id="WP_220231355.1">
    <property type="nucleotide sequence ID" value="NZ_JAICBX010000007.1"/>
</dbReference>
<gene>
    <name evidence="1" type="ORF">K1W69_25760</name>
</gene>
<reference evidence="1" key="1">
    <citation type="submission" date="2021-08" db="EMBL/GenBank/DDBJ databases">
        <title>Hoeflea bacterium WL0058 sp. nov., isolated from the sediment.</title>
        <authorList>
            <person name="Wang L."/>
            <person name="Zhang D."/>
        </authorList>
    </citation>
    <scope>NUCLEOTIDE SEQUENCE</scope>
    <source>
        <strain evidence="1">WL0058</strain>
    </source>
</reference>
<dbReference type="InterPro" id="IPR024033">
    <property type="entry name" value="OXTCase_su_AllG_h-dom"/>
</dbReference>
<dbReference type="Pfam" id="PF06545">
    <property type="entry name" value="AllG"/>
    <property type="match status" value="1"/>
</dbReference>
<keyword evidence="2" id="KW-1185">Reference proteome</keyword>
<dbReference type="EMBL" id="JAICBX010000007">
    <property type="protein sequence ID" value="MBW8640625.1"/>
    <property type="molecule type" value="Genomic_DNA"/>
</dbReference>
<dbReference type="Gene3D" id="1.10.10.660">
    <property type="entry name" value="conserved protein of unknown function from Enterococcus faecalis V583"/>
    <property type="match status" value="1"/>
</dbReference>
<sequence length="432" mass="46149">MTIDIDIKPTVSELVQKFKDPALRVVNQQANAETISRMKRSSPVVVGVGKAKDHIPGMRENLILHAGPPNSWDKASGAMKGAIIGGMLFEGLAKSKDEAVALMEKGEVNLEPCHDHDAVGPMAGVTTWSMPVYIIEDQVSGQRTYSNISDDLGDFMGASVRFGVYEKPAIDHLHWVADTFGPILNDVIQHVGPIDLLPIIGKGLLLGDDCHVAMTATTPMFLRVLMPGLIRTCKDQDTLLKITELIYCDELFTLNPIMATCKAISIAGSNVAHSSIVTVMARNGTEFGIKVSGLGDRWFTGLAEIGRGFLMPGLSPADVGRDMGDSAITETMGLGGTARSIAGGFKDATGTTTQLYGVTESESDFFRIPALENRGSPMGFDVLKVIEKKIRPAVNSGLANRQMNRPAAGVGYLHPPMEAFISAAIALGEAEA</sequence>
<organism evidence="1 2">
    <name type="scientific">Flavimaribacter sediminis</name>
    <dbReference type="NCBI Taxonomy" id="2865987"/>
    <lineage>
        <taxon>Bacteria</taxon>
        <taxon>Pseudomonadati</taxon>
        <taxon>Pseudomonadota</taxon>
        <taxon>Alphaproteobacteria</taxon>
        <taxon>Hyphomicrobiales</taxon>
        <taxon>Rhizobiaceae</taxon>
        <taxon>Flavimaribacter</taxon>
    </lineage>
</organism>
<proteinExistence type="predicted"/>
<evidence type="ECO:0000313" key="2">
    <source>
        <dbReference type="Proteomes" id="UP001196509"/>
    </source>
</evidence>
<dbReference type="Proteomes" id="UP001196509">
    <property type="component" value="Unassembled WGS sequence"/>
</dbReference>
<dbReference type="InterPro" id="IPR009499">
    <property type="entry name" value="AllG-like"/>
</dbReference>
<protein>
    <submittedName>
        <fullName evidence="1">DUF1116 domain-containing protein</fullName>
    </submittedName>
</protein>
<dbReference type="Gene3D" id="3.90.1700.10">
    <property type="entry name" value="v583 domain like"/>
    <property type="match status" value="1"/>
</dbReference>
<accession>A0AAE3D2B3</accession>
<evidence type="ECO:0000313" key="1">
    <source>
        <dbReference type="EMBL" id="MBW8640625.1"/>
    </source>
</evidence>
<name>A0AAE3D2B3_9HYPH</name>